<dbReference type="EMBL" id="CAJJDM010000164">
    <property type="protein sequence ID" value="CAD8114378.1"/>
    <property type="molecule type" value="Genomic_DNA"/>
</dbReference>
<protein>
    <submittedName>
        <fullName evidence="1">Uncharacterized protein</fullName>
    </submittedName>
</protein>
<comment type="caution">
    <text evidence="1">The sequence shown here is derived from an EMBL/GenBank/DDBJ whole genome shotgun (WGS) entry which is preliminary data.</text>
</comment>
<proteinExistence type="predicted"/>
<sequence>MLQHCNQNTKMGSTCIKIPINTNDINLNEEIIQEFNQSKYPIKETMKMEDESVCSNDEIQLTSHSFEEISENFRESNNSMIKKVEQSVKVKSILKTMNNSQLVKSQTIRKSVSFCLIDPNQYKEMINCKANLSSAQQEFLESLCQSL</sequence>
<organism evidence="1 2">
    <name type="scientific">Paramecium primaurelia</name>
    <dbReference type="NCBI Taxonomy" id="5886"/>
    <lineage>
        <taxon>Eukaryota</taxon>
        <taxon>Sar</taxon>
        <taxon>Alveolata</taxon>
        <taxon>Ciliophora</taxon>
        <taxon>Intramacronucleata</taxon>
        <taxon>Oligohymenophorea</taxon>
        <taxon>Peniculida</taxon>
        <taxon>Parameciidae</taxon>
        <taxon>Paramecium</taxon>
    </lineage>
</organism>
<dbReference type="OMA" id="MINCSAK"/>
<gene>
    <name evidence="1" type="ORF">PPRIM_AZ9-3.1.T1590085</name>
</gene>
<evidence type="ECO:0000313" key="1">
    <source>
        <dbReference type="EMBL" id="CAD8114378.1"/>
    </source>
</evidence>
<evidence type="ECO:0000313" key="2">
    <source>
        <dbReference type="Proteomes" id="UP000688137"/>
    </source>
</evidence>
<dbReference type="AlphaFoldDB" id="A0A8S1QEU0"/>
<keyword evidence="2" id="KW-1185">Reference proteome</keyword>
<accession>A0A8S1QEU0</accession>
<name>A0A8S1QEU0_PARPR</name>
<dbReference type="Proteomes" id="UP000688137">
    <property type="component" value="Unassembled WGS sequence"/>
</dbReference>
<reference evidence="1" key="1">
    <citation type="submission" date="2021-01" db="EMBL/GenBank/DDBJ databases">
        <authorList>
            <consortium name="Genoscope - CEA"/>
            <person name="William W."/>
        </authorList>
    </citation>
    <scope>NUCLEOTIDE SEQUENCE</scope>
</reference>